<dbReference type="AlphaFoldDB" id="A0A6M3KBE3"/>
<proteinExistence type="predicted"/>
<dbReference type="EMBL" id="MT142370">
    <property type="protein sequence ID" value="QJA79172.1"/>
    <property type="molecule type" value="Genomic_DNA"/>
</dbReference>
<protein>
    <submittedName>
        <fullName evidence="1">Uncharacterized protein</fullName>
    </submittedName>
</protein>
<sequence length="200" mass="21550">MTVIDWPIGINGVIGGSPFLKVSSVSSGQGLDGDEQIVGRENSVWEVQITVGKLWRETIPVWRTFIHSLRGRQNPFRFKVWNSFALPISGPIPDGGICIVAADAPAGSTIINLSGYSGENINSGGYFSINDFLYEVQSNSAGVVSFLPPLRMAVAVGDEVKISGPTILLRLANDSDGRAYPTGMRYAAPVTFTAKEVFQR</sequence>
<accession>A0A6M3KBE3</accession>
<evidence type="ECO:0000313" key="1">
    <source>
        <dbReference type="EMBL" id="QJA79172.1"/>
    </source>
</evidence>
<reference evidence="1" key="1">
    <citation type="submission" date="2020-03" db="EMBL/GenBank/DDBJ databases">
        <title>The deep terrestrial virosphere.</title>
        <authorList>
            <person name="Holmfeldt K."/>
            <person name="Nilsson E."/>
            <person name="Simone D."/>
            <person name="Lopez-Fernandez M."/>
            <person name="Wu X."/>
            <person name="de Brujin I."/>
            <person name="Lundin D."/>
            <person name="Andersson A."/>
            <person name="Bertilsson S."/>
            <person name="Dopson M."/>
        </authorList>
    </citation>
    <scope>NUCLEOTIDE SEQUENCE</scope>
    <source>
        <strain evidence="1">MM415A00937</strain>
    </source>
</reference>
<name>A0A6M3KBE3_9ZZZZ</name>
<organism evidence="1">
    <name type="scientific">viral metagenome</name>
    <dbReference type="NCBI Taxonomy" id="1070528"/>
    <lineage>
        <taxon>unclassified sequences</taxon>
        <taxon>metagenomes</taxon>
        <taxon>organismal metagenomes</taxon>
    </lineage>
</organism>
<gene>
    <name evidence="1" type="ORF">MM415A00937_0002</name>
</gene>